<organism evidence="5 6">
    <name type="scientific">Drosophila simulans</name>
    <name type="common">Fruit fly</name>
    <dbReference type="NCBI Taxonomy" id="7240"/>
    <lineage>
        <taxon>Eukaryota</taxon>
        <taxon>Metazoa</taxon>
        <taxon>Ecdysozoa</taxon>
        <taxon>Arthropoda</taxon>
        <taxon>Hexapoda</taxon>
        <taxon>Insecta</taxon>
        <taxon>Pterygota</taxon>
        <taxon>Neoptera</taxon>
        <taxon>Endopterygota</taxon>
        <taxon>Diptera</taxon>
        <taxon>Brachycera</taxon>
        <taxon>Muscomorpha</taxon>
        <taxon>Ephydroidea</taxon>
        <taxon>Drosophilidae</taxon>
        <taxon>Drosophila</taxon>
        <taxon>Sophophora</taxon>
    </lineage>
</organism>
<dbReference type="PhylomeDB" id="B4QRY8"/>
<feature type="region of interest" description="Disordered" evidence="2">
    <location>
        <begin position="821"/>
        <end position="883"/>
    </location>
</feature>
<reference evidence="5 6" key="1">
    <citation type="journal article" date="2007" name="Nature">
        <title>Evolution of genes and genomes on the Drosophila phylogeny.</title>
        <authorList>
            <consortium name="Drosophila 12 Genomes Consortium"/>
            <person name="Clark A.G."/>
            <person name="Eisen M.B."/>
            <person name="Smith D.R."/>
            <person name="Bergman C.M."/>
            <person name="Oliver B."/>
            <person name="Markow T.A."/>
            <person name="Kaufman T.C."/>
            <person name="Kellis M."/>
            <person name="Gelbart W."/>
            <person name="Iyer V.N."/>
            <person name="Pollard D.A."/>
            <person name="Sackton T.B."/>
            <person name="Larracuente A.M."/>
            <person name="Singh N.D."/>
            <person name="Abad J.P."/>
            <person name="Abt D.N."/>
            <person name="Adryan B."/>
            <person name="Aguade M."/>
            <person name="Akashi H."/>
            <person name="Anderson W.W."/>
            <person name="Aquadro C.F."/>
            <person name="Ardell D.H."/>
            <person name="Arguello R."/>
            <person name="Artieri C.G."/>
            <person name="Barbash D.A."/>
            <person name="Barker D."/>
            <person name="Barsanti P."/>
            <person name="Batterham P."/>
            <person name="Batzoglou S."/>
            <person name="Begun D."/>
            <person name="Bhutkar A."/>
            <person name="Blanco E."/>
            <person name="Bosak S.A."/>
            <person name="Bradley R.K."/>
            <person name="Brand A.D."/>
            <person name="Brent M.R."/>
            <person name="Brooks A.N."/>
            <person name="Brown R.H."/>
            <person name="Butlin R.K."/>
            <person name="Caggese C."/>
            <person name="Calvi B.R."/>
            <person name="Bernardo de Carvalho A."/>
            <person name="Caspi A."/>
            <person name="Castrezana S."/>
            <person name="Celniker S.E."/>
            <person name="Chang J.L."/>
            <person name="Chapple C."/>
            <person name="Chatterji S."/>
            <person name="Chinwalla A."/>
            <person name="Civetta A."/>
            <person name="Clifton S.W."/>
            <person name="Comeron J.M."/>
            <person name="Costello J.C."/>
            <person name="Coyne J.A."/>
            <person name="Daub J."/>
            <person name="David R.G."/>
            <person name="Delcher A.L."/>
            <person name="Delehaunty K."/>
            <person name="Do C.B."/>
            <person name="Ebling H."/>
            <person name="Edwards K."/>
            <person name="Eickbush T."/>
            <person name="Evans J.D."/>
            <person name="Filipski A."/>
            <person name="Findeiss S."/>
            <person name="Freyhult E."/>
            <person name="Fulton L."/>
            <person name="Fulton R."/>
            <person name="Garcia A.C."/>
            <person name="Gardiner A."/>
            <person name="Garfield D.A."/>
            <person name="Garvin B.E."/>
            <person name="Gibson G."/>
            <person name="Gilbert D."/>
            <person name="Gnerre S."/>
            <person name="Godfrey J."/>
            <person name="Good R."/>
            <person name="Gotea V."/>
            <person name="Gravely B."/>
            <person name="Greenberg A.J."/>
            <person name="Griffiths-Jones S."/>
            <person name="Gross S."/>
            <person name="Guigo R."/>
            <person name="Gustafson E.A."/>
            <person name="Haerty W."/>
            <person name="Hahn M.W."/>
            <person name="Halligan D.L."/>
            <person name="Halpern A.L."/>
            <person name="Halter G.M."/>
            <person name="Han M.V."/>
            <person name="Heger A."/>
            <person name="Hillier L."/>
            <person name="Hinrichs A.S."/>
            <person name="Holmes I."/>
            <person name="Hoskins R.A."/>
            <person name="Hubisz M.J."/>
            <person name="Hultmark D."/>
            <person name="Huntley M.A."/>
            <person name="Jaffe D.B."/>
            <person name="Jagadeeshan S."/>
            <person name="Jeck W.R."/>
            <person name="Johnson J."/>
            <person name="Jones C.D."/>
            <person name="Jordan W.C."/>
            <person name="Karpen G.H."/>
            <person name="Kataoka E."/>
            <person name="Keightley P.D."/>
            <person name="Kheradpour P."/>
            <person name="Kirkness E.F."/>
            <person name="Koerich L.B."/>
            <person name="Kristiansen K."/>
            <person name="Kudrna D."/>
            <person name="Kulathinal R.J."/>
            <person name="Kumar S."/>
            <person name="Kwok R."/>
            <person name="Lander E."/>
            <person name="Langley C.H."/>
            <person name="Lapoint R."/>
            <person name="Lazzaro B.P."/>
            <person name="Lee S.J."/>
            <person name="Levesque L."/>
            <person name="Li R."/>
            <person name="Lin C.F."/>
            <person name="Lin M.F."/>
            <person name="Lindblad-Toh K."/>
            <person name="Llopart A."/>
            <person name="Long M."/>
            <person name="Low L."/>
            <person name="Lozovsky E."/>
            <person name="Lu J."/>
            <person name="Luo M."/>
            <person name="Machado C.A."/>
            <person name="Makalowski W."/>
            <person name="Marzo M."/>
            <person name="Matsuda M."/>
            <person name="Matzkin L."/>
            <person name="McAllister B."/>
            <person name="McBride C.S."/>
            <person name="McKernan B."/>
            <person name="McKernan K."/>
            <person name="Mendez-Lago M."/>
            <person name="Minx P."/>
            <person name="Mollenhauer M.U."/>
            <person name="Montooth K."/>
            <person name="Mount S.M."/>
            <person name="Mu X."/>
            <person name="Myers E."/>
            <person name="Negre B."/>
            <person name="Newfeld S."/>
            <person name="Nielsen R."/>
            <person name="Noor M.A."/>
            <person name="O'Grady P."/>
            <person name="Pachter L."/>
            <person name="Papaceit M."/>
            <person name="Parisi M.J."/>
            <person name="Parisi M."/>
            <person name="Parts L."/>
            <person name="Pedersen J.S."/>
            <person name="Pesole G."/>
            <person name="Phillippy A.M."/>
            <person name="Ponting C.P."/>
            <person name="Pop M."/>
            <person name="Porcelli D."/>
            <person name="Powell J.R."/>
            <person name="Prohaska S."/>
            <person name="Pruitt K."/>
            <person name="Puig M."/>
            <person name="Quesneville H."/>
            <person name="Ram K.R."/>
            <person name="Rand D."/>
            <person name="Rasmussen M.D."/>
            <person name="Reed L.K."/>
            <person name="Reenan R."/>
            <person name="Reily A."/>
            <person name="Remington K.A."/>
            <person name="Rieger T.T."/>
            <person name="Ritchie M.G."/>
            <person name="Robin C."/>
            <person name="Rogers Y.H."/>
            <person name="Rohde C."/>
            <person name="Rozas J."/>
            <person name="Rubenfield M.J."/>
            <person name="Ruiz A."/>
            <person name="Russo S."/>
            <person name="Salzberg S.L."/>
            <person name="Sanchez-Gracia A."/>
            <person name="Saranga D.J."/>
            <person name="Sato H."/>
            <person name="Schaeffer S.W."/>
            <person name="Schatz M.C."/>
            <person name="Schlenke T."/>
            <person name="Schwartz R."/>
            <person name="Segarra C."/>
            <person name="Singh R.S."/>
            <person name="Sirot L."/>
            <person name="Sirota M."/>
            <person name="Sisneros N.B."/>
            <person name="Smith C.D."/>
            <person name="Smith T.F."/>
            <person name="Spieth J."/>
            <person name="Stage D.E."/>
            <person name="Stark A."/>
            <person name="Stephan W."/>
            <person name="Strausberg R.L."/>
            <person name="Strempel S."/>
            <person name="Sturgill D."/>
            <person name="Sutton G."/>
            <person name="Sutton G.G."/>
            <person name="Tao W."/>
            <person name="Teichmann S."/>
            <person name="Tobari Y.N."/>
            <person name="Tomimura Y."/>
            <person name="Tsolas J.M."/>
            <person name="Valente V.L."/>
            <person name="Venter E."/>
            <person name="Venter J.C."/>
            <person name="Vicario S."/>
            <person name="Vieira F.G."/>
            <person name="Vilella A.J."/>
            <person name="Villasante A."/>
            <person name="Walenz B."/>
            <person name="Wang J."/>
            <person name="Wasserman M."/>
            <person name="Watts T."/>
            <person name="Wilson D."/>
            <person name="Wilson R.K."/>
            <person name="Wing R.A."/>
            <person name="Wolfner M.F."/>
            <person name="Wong A."/>
            <person name="Wong G.K."/>
            <person name="Wu C.I."/>
            <person name="Wu G."/>
            <person name="Yamamoto D."/>
            <person name="Yang H.P."/>
            <person name="Yang S.P."/>
            <person name="Yorke J.A."/>
            <person name="Yoshida K."/>
            <person name="Zdobnov E."/>
            <person name="Zhang P."/>
            <person name="Zhang Y."/>
            <person name="Zimin A.V."/>
            <person name="Baldwin J."/>
            <person name="Abdouelleil A."/>
            <person name="Abdulkadir J."/>
            <person name="Abebe A."/>
            <person name="Abera B."/>
            <person name="Abreu J."/>
            <person name="Acer S.C."/>
            <person name="Aftuck L."/>
            <person name="Alexander A."/>
            <person name="An P."/>
            <person name="Anderson E."/>
            <person name="Anderson S."/>
            <person name="Arachi H."/>
            <person name="Azer M."/>
            <person name="Bachantsang P."/>
            <person name="Barry A."/>
            <person name="Bayul T."/>
            <person name="Berlin A."/>
            <person name="Bessette D."/>
            <person name="Bloom T."/>
            <person name="Blye J."/>
            <person name="Boguslavskiy L."/>
            <person name="Bonnet C."/>
            <person name="Boukhgalter B."/>
            <person name="Bourzgui I."/>
            <person name="Brown A."/>
            <person name="Cahill P."/>
            <person name="Channer S."/>
            <person name="Cheshatsang Y."/>
            <person name="Chuda L."/>
            <person name="Citroen M."/>
            <person name="Collymore A."/>
            <person name="Cooke P."/>
            <person name="Costello M."/>
            <person name="D'Aco K."/>
            <person name="Daza R."/>
            <person name="De Haan G."/>
            <person name="DeGray S."/>
            <person name="DeMaso C."/>
            <person name="Dhargay N."/>
            <person name="Dooley K."/>
            <person name="Dooley E."/>
            <person name="Doricent M."/>
            <person name="Dorje P."/>
            <person name="Dorjee K."/>
            <person name="Dupes A."/>
            <person name="Elong R."/>
            <person name="Falk J."/>
            <person name="Farina A."/>
            <person name="Faro S."/>
            <person name="Ferguson D."/>
            <person name="Fisher S."/>
            <person name="Foley C.D."/>
            <person name="Franke A."/>
            <person name="Friedrich D."/>
            <person name="Gadbois L."/>
            <person name="Gearin G."/>
            <person name="Gearin C.R."/>
            <person name="Giannoukos G."/>
            <person name="Goode T."/>
            <person name="Graham J."/>
            <person name="Grandbois E."/>
            <person name="Grewal S."/>
            <person name="Gyaltsen K."/>
            <person name="Hafez N."/>
            <person name="Hagos B."/>
            <person name="Hall J."/>
            <person name="Henson C."/>
            <person name="Hollinger A."/>
            <person name="Honan T."/>
            <person name="Huard M.D."/>
            <person name="Hughes L."/>
            <person name="Hurhula B."/>
            <person name="Husby M.E."/>
            <person name="Kamat A."/>
            <person name="Kanga B."/>
            <person name="Kashin S."/>
            <person name="Khazanovich D."/>
            <person name="Kisner P."/>
            <person name="Lance K."/>
            <person name="Lara M."/>
            <person name="Lee W."/>
            <person name="Lennon N."/>
            <person name="Letendre F."/>
            <person name="LeVine R."/>
            <person name="Lipovsky A."/>
            <person name="Liu X."/>
            <person name="Liu J."/>
            <person name="Liu S."/>
            <person name="Lokyitsang T."/>
            <person name="Lokyitsang Y."/>
            <person name="Lubonja R."/>
            <person name="Lui A."/>
            <person name="MacDonald P."/>
            <person name="Magnisalis V."/>
            <person name="Maru K."/>
            <person name="Matthews C."/>
            <person name="McCusker W."/>
            <person name="McDonough S."/>
            <person name="Mehta T."/>
            <person name="Meldrim J."/>
            <person name="Meneus L."/>
            <person name="Mihai O."/>
            <person name="Mihalev A."/>
            <person name="Mihova T."/>
            <person name="Mittelman R."/>
            <person name="Mlenga V."/>
            <person name="Montmayeur A."/>
            <person name="Mulrain L."/>
            <person name="Navidi A."/>
            <person name="Naylor J."/>
            <person name="Negash T."/>
            <person name="Nguyen T."/>
            <person name="Nguyen N."/>
            <person name="Nicol R."/>
            <person name="Norbu C."/>
            <person name="Norbu N."/>
            <person name="Novod N."/>
            <person name="O'Neill B."/>
            <person name="Osman S."/>
            <person name="Markiewicz E."/>
            <person name="Oyono O.L."/>
            <person name="Patti C."/>
            <person name="Phunkhang P."/>
            <person name="Pierre F."/>
            <person name="Priest M."/>
            <person name="Raghuraman S."/>
            <person name="Rege F."/>
            <person name="Reyes R."/>
            <person name="Rise C."/>
            <person name="Rogov P."/>
            <person name="Ross K."/>
            <person name="Ryan E."/>
            <person name="Settipalli S."/>
            <person name="Shea T."/>
            <person name="Sherpa N."/>
            <person name="Shi L."/>
            <person name="Shih D."/>
            <person name="Sparrow T."/>
            <person name="Spaulding J."/>
            <person name="Stalker J."/>
            <person name="Stange-Thomann N."/>
            <person name="Stavropoulos S."/>
            <person name="Stone C."/>
            <person name="Strader C."/>
            <person name="Tesfaye S."/>
            <person name="Thomson T."/>
            <person name="Thoulutsang Y."/>
            <person name="Thoulutsang D."/>
            <person name="Topham K."/>
            <person name="Topping I."/>
            <person name="Tsamla T."/>
            <person name="Vassiliev H."/>
            <person name="Vo A."/>
            <person name="Wangchuk T."/>
            <person name="Wangdi T."/>
            <person name="Weiand M."/>
            <person name="Wilkinson J."/>
            <person name="Wilson A."/>
            <person name="Yadav S."/>
            <person name="Young G."/>
            <person name="Yu Q."/>
            <person name="Zembek L."/>
            <person name="Zhong D."/>
            <person name="Zimmer A."/>
            <person name="Zwirko Z."/>
            <person name="Jaffe D.B."/>
            <person name="Alvarez P."/>
            <person name="Brockman W."/>
            <person name="Butler J."/>
            <person name="Chin C."/>
            <person name="Gnerre S."/>
            <person name="Grabherr M."/>
            <person name="Kleber M."/>
            <person name="Mauceli E."/>
            <person name="MacCallum I."/>
        </authorList>
    </citation>
    <scope>NUCLEOTIDE SEQUENCE [LARGE SCALE GENOMIC DNA]</scope>
    <source>
        <strain evidence="6">white501</strain>
    </source>
</reference>
<feature type="domain" description="ZP" evidence="4">
    <location>
        <begin position="61"/>
        <end position="317"/>
    </location>
</feature>
<gene>
    <name evidence="5" type="primary">Dsim\GD14884</name>
    <name evidence="5" type="ORF">Dsim_GD14884</name>
</gene>
<feature type="compositionally biased region" description="Polar residues" evidence="2">
    <location>
        <begin position="378"/>
        <end position="391"/>
    </location>
</feature>
<feature type="region of interest" description="Disordered" evidence="2">
    <location>
        <begin position="686"/>
        <end position="730"/>
    </location>
</feature>
<dbReference type="EMBL" id="CM000363">
    <property type="protein sequence ID" value="EDX11234.1"/>
    <property type="molecule type" value="Genomic_DNA"/>
</dbReference>
<feature type="compositionally biased region" description="Polar residues" evidence="2">
    <location>
        <begin position="546"/>
        <end position="563"/>
    </location>
</feature>
<feature type="compositionally biased region" description="Polar residues" evidence="2">
    <location>
        <begin position="831"/>
        <end position="847"/>
    </location>
</feature>
<feature type="region of interest" description="Disordered" evidence="2">
    <location>
        <begin position="589"/>
        <end position="612"/>
    </location>
</feature>
<dbReference type="OMA" id="KGPWAKQ"/>
<dbReference type="PANTHER" id="PTHR46560">
    <property type="entry name" value="CYPHER, ISOFORM B"/>
    <property type="match status" value="1"/>
</dbReference>
<dbReference type="STRING" id="7240.B4QRY8"/>
<dbReference type="GO" id="GO:0007160">
    <property type="term" value="P:cell-matrix adhesion"/>
    <property type="evidence" value="ECO:0007669"/>
    <property type="project" value="EnsemblMetazoa"/>
</dbReference>
<evidence type="ECO:0000313" key="6">
    <source>
        <dbReference type="Proteomes" id="UP000000304"/>
    </source>
</evidence>
<evidence type="ECO:0000313" key="5">
    <source>
        <dbReference type="EMBL" id="EDX11234.1"/>
    </source>
</evidence>
<dbReference type="GO" id="GO:0007015">
    <property type="term" value="P:actin filament organization"/>
    <property type="evidence" value="ECO:0007669"/>
    <property type="project" value="EnsemblMetazoa"/>
</dbReference>
<evidence type="ECO:0000259" key="4">
    <source>
        <dbReference type="PROSITE" id="PS51034"/>
    </source>
</evidence>
<evidence type="ECO:0000256" key="3">
    <source>
        <dbReference type="SAM" id="SignalP"/>
    </source>
</evidence>
<dbReference type="GO" id="GO:0016324">
    <property type="term" value="C:apical plasma membrane"/>
    <property type="evidence" value="ECO:0007669"/>
    <property type="project" value="EnsemblMetazoa"/>
</dbReference>
<keyword evidence="1" id="KW-1015">Disulfide bond</keyword>
<protein>
    <submittedName>
        <fullName evidence="5">GD14884</fullName>
    </submittedName>
</protein>
<keyword evidence="6" id="KW-1185">Reference proteome</keyword>
<dbReference type="GO" id="GO:0003383">
    <property type="term" value="P:apical constriction"/>
    <property type="evidence" value="ECO:0007669"/>
    <property type="project" value="EnsemblMetazoa"/>
</dbReference>
<proteinExistence type="predicted"/>
<dbReference type="InterPro" id="IPR001507">
    <property type="entry name" value="ZP_dom"/>
</dbReference>
<dbReference type="SMART" id="SM00241">
    <property type="entry name" value="ZP"/>
    <property type="match status" value="1"/>
</dbReference>
<dbReference type="InterPro" id="IPR042235">
    <property type="entry name" value="ZP-C_dom"/>
</dbReference>
<sequence length="1004" mass="110264">MVNVGHIFVWALLLVTTWGTDLSDDEALNDVLGELEFDDSSPRLTRDTSLSAKHIEKIDVKCDQGGGMMVEVEFSEDFEGVIYTQGYFSDPKCNYVKGDRSGRSFTFTVPYDGCGSKPSCSVCASIENILIIQDDRDIQNSFDIARKISCSRGDEREKTVYFKPFVVDMLEVISVDTPSGPVECWMEIGTGTPPNVKPIQGTLTLGTDITFTINVKHSEQAWDINILQCYASDDMDFEARTTKRLQLSDKRGCSIKEKIFGEWRKFEAGSSLTSTYYNTLKAFRFPDRSQVYLKCDIELCNGACKRDYTCGSLRSLPCPEGSTDPQCLQDHLISPKPRCYPGSREPGCPKPTSQPPTTIRIPIASTFTPRPRCYPGSSDPSCSETPQTTSPPSCPLGSTDPRCRVAPTGNNKAKVFFRIKGSGMSTSYLSSTNHEKIFDQAALLSRINQSRLSAGNKGTYYHRSQHCYPGSTDSRCPQTPQTTLRPKCYPGSTDPDCQPTTYLPPSTPRPTVPTTQPRCYPGSSDPYCQPPTTRAPLTTPKPNCYPGSTDSRCPQRPPTTSQPKCFPGSSDPECLNCYPGSPDPRCPKVPTTRKAGCSDGSDDPRCQPATYLPPSTTRAPKPNCYPGSTDPRCPQPTQATTLRTPVTTTRCYPGSPDPDCQPATRAPVTTLRPRCYPGSKDPECLPSTYSPPTTRIPVTTSSPNCYPGSRDPRCPQAPVTTQRPRCYPGSKDPECQPATYLPPTTARTTIPTVRPRCYPGSNDPDCQPATYKPPVTKTPITTPKPRCYPGSNDPSCQPATYLPPTTASRCYPGSSDPKCQPATYAPPSTRAPFTTSRPNCYPGSTDSRCPQTPPTTPRPRCYPGSSDPECLPGTTSRPPIAGTTPVYCYPGSIDPRCPDSGYRGTSRIPATYLPPLSDPGYDRTIRNAKTLFFNEINHLAFTDNNVFELDDDEVESSRVKRELKPDEDDLLSKRIMKRESNQEHNSEQEVISLTLGVRTGISVK</sequence>
<dbReference type="Proteomes" id="UP000000304">
    <property type="component" value="Chromosome 3L"/>
</dbReference>
<feature type="compositionally biased region" description="Polar residues" evidence="2">
    <location>
        <begin position="687"/>
        <end position="704"/>
    </location>
</feature>
<evidence type="ECO:0000256" key="2">
    <source>
        <dbReference type="SAM" id="MobiDB-lite"/>
    </source>
</evidence>
<feature type="compositionally biased region" description="Low complexity" evidence="2">
    <location>
        <begin position="770"/>
        <end position="785"/>
    </location>
</feature>
<accession>B4QRY8</accession>
<dbReference type="GO" id="GO:0016476">
    <property type="term" value="P:regulation of embryonic cell shape"/>
    <property type="evidence" value="ECO:0007669"/>
    <property type="project" value="EnsemblMetazoa"/>
</dbReference>
<dbReference type="PANTHER" id="PTHR46560:SF6">
    <property type="entry name" value="ZYE"/>
    <property type="match status" value="1"/>
</dbReference>
<dbReference type="Gene3D" id="2.60.40.4100">
    <property type="entry name" value="Zona pellucida, ZP-C domain"/>
    <property type="match status" value="1"/>
</dbReference>
<dbReference type="InterPro" id="IPR055355">
    <property type="entry name" value="ZP-C"/>
</dbReference>
<feature type="signal peptide" evidence="3">
    <location>
        <begin position="1"/>
        <end position="19"/>
    </location>
</feature>
<feature type="region of interest" description="Disordered" evidence="2">
    <location>
        <begin position="764"/>
        <end position="786"/>
    </location>
</feature>
<feature type="compositionally biased region" description="Polar residues" evidence="2">
    <location>
        <begin position="471"/>
        <end position="484"/>
    </location>
</feature>
<dbReference type="PROSITE" id="PS51034">
    <property type="entry name" value="ZP_2"/>
    <property type="match status" value="1"/>
</dbReference>
<dbReference type="AlphaFoldDB" id="B4QRY8"/>
<feature type="chain" id="PRO_5002824556" evidence="3">
    <location>
        <begin position="20"/>
        <end position="1004"/>
    </location>
</feature>
<dbReference type="HOGENOM" id="CLU_299033_0_0_1"/>
<name>B4QRY8_DROSI</name>
<dbReference type="OrthoDB" id="6432511at2759"/>
<keyword evidence="3" id="KW-0732">Signal</keyword>
<evidence type="ECO:0000256" key="1">
    <source>
        <dbReference type="ARBA" id="ARBA00023157"/>
    </source>
</evidence>
<feature type="region of interest" description="Disordered" evidence="2">
    <location>
        <begin position="367"/>
        <end position="398"/>
    </location>
</feature>
<feature type="region of interest" description="Disordered" evidence="2">
    <location>
        <begin position="470"/>
        <end position="569"/>
    </location>
</feature>
<dbReference type="Pfam" id="PF00100">
    <property type="entry name" value="Zona_pellucida"/>
    <property type="match status" value="1"/>
</dbReference>